<evidence type="ECO:0000313" key="1">
    <source>
        <dbReference type="EMBL" id="APG95386.1"/>
    </source>
</evidence>
<keyword evidence="1" id="KW-0808">Transferase</keyword>
<keyword evidence="1" id="KW-0614">Plasmid</keyword>
<dbReference type="Proteomes" id="UP000182306">
    <property type="component" value="Plasmid C"/>
</dbReference>
<dbReference type="EC" id="2.7.7.43" evidence="1"/>
<dbReference type="PANTHER" id="PTHR21485:SF6">
    <property type="entry name" value="N-ACYLNEURAMINATE CYTIDYLYLTRANSFERASE-RELATED"/>
    <property type="match status" value="1"/>
</dbReference>
<sequence>MDAAIGAGISKVFISTDIDEIFHHSLPDCVSVVRRPPELAGDLTTMADVMLEFLESALPGGGTIVLLQPTSPLRKPRHIQAGLTLYAGGDCSLAMSVCPANPGVLKWGQIHGDRFQTLSDPRYCFANRQSLPPVFRPNGAVYIFDADTFRANKDFSAASIKVVQMSEQESLDIDTLDDFRTCEAAISQGMTQ</sequence>
<geneLocation type="plasmid" evidence="1 2">
    <name>C</name>
</geneLocation>
<dbReference type="InterPro" id="IPR029044">
    <property type="entry name" value="Nucleotide-diphossugar_trans"/>
</dbReference>
<dbReference type="Pfam" id="PF02348">
    <property type="entry name" value="CTP_transf_3"/>
    <property type="match status" value="1"/>
</dbReference>
<keyword evidence="2" id="KW-1185">Reference proteome</keyword>
<dbReference type="GO" id="GO:0008781">
    <property type="term" value="F:N-acylneuraminate cytidylyltransferase activity"/>
    <property type="evidence" value="ECO:0007669"/>
    <property type="project" value="UniProtKB-EC"/>
</dbReference>
<keyword evidence="1" id="KW-0548">Nucleotidyltransferase</keyword>
<dbReference type="KEGG" id="same:SAMCFNEI73_pC1682"/>
<gene>
    <name evidence="1" type="ORF">SAMCFNEI73_pC1682</name>
</gene>
<dbReference type="InterPro" id="IPR050793">
    <property type="entry name" value="CMP-NeuNAc_synthase"/>
</dbReference>
<dbReference type="EMBL" id="CP013110">
    <property type="protein sequence ID" value="APG95386.1"/>
    <property type="molecule type" value="Genomic_DNA"/>
</dbReference>
<name>A0A1L3LZC2_9HYPH</name>
<dbReference type="AlphaFoldDB" id="A0A1L3LZC2"/>
<dbReference type="Gene3D" id="3.90.550.10">
    <property type="entry name" value="Spore Coat Polysaccharide Biosynthesis Protein SpsA, Chain A"/>
    <property type="match status" value="1"/>
</dbReference>
<dbReference type="PANTHER" id="PTHR21485">
    <property type="entry name" value="HAD SUPERFAMILY MEMBERS CMAS AND KDSC"/>
    <property type="match status" value="1"/>
</dbReference>
<dbReference type="SUPFAM" id="SSF53448">
    <property type="entry name" value="Nucleotide-diphospho-sugar transferases"/>
    <property type="match status" value="1"/>
</dbReference>
<protein>
    <submittedName>
        <fullName evidence="1">N-Acetylneuraminate cytidylyltransferase</fullName>
        <ecNumber evidence="1">2.7.7.43</ecNumber>
    </submittedName>
</protein>
<proteinExistence type="predicted"/>
<dbReference type="InterPro" id="IPR003329">
    <property type="entry name" value="Cytidylyl_trans"/>
</dbReference>
<dbReference type="CDD" id="cd02513">
    <property type="entry name" value="CMP-NeuAc_Synthase"/>
    <property type="match status" value="1"/>
</dbReference>
<organism evidence="1 2">
    <name type="scientific">Sinorhizobium americanum</name>
    <dbReference type="NCBI Taxonomy" id="194963"/>
    <lineage>
        <taxon>Bacteria</taxon>
        <taxon>Pseudomonadati</taxon>
        <taxon>Pseudomonadota</taxon>
        <taxon>Alphaproteobacteria</taxon>
        <taxon>Hyphomicrobiales</taxon>
        <taxon>Rhizobiaceae</taxon>
        <taxon>Sinorhizobium/Ensifer group</taxon>
        <taxon>Sinorhizobium</taxon>
    </lineage>
</organism>
<accession>A0A1L3LZC2</accession>
<reference evidence="1 2" key="1">
    <citation type="submission" date="2015-10" db="EMBL/GenBank/DDBJ databases">
        <title>Genomic differences between typical nodule nitrogen-fixing rhizobial strains and those coming from bean seeds.</title>
        <authorList>
            <person name="Peralta H."/>
            <person name="Aguilar-Vera A."/>
            <person name="Diaz R."/>
            <person name="Mora Y."/>
            <person name="Martinez-Batallar G."/>
            <person name="Salazar E."/>
            <person name="Vargas-Lagunas C."/>
            <person name="Encarnacion S."/>
            <person name="Girard L."/>
            <person name="Mora J."/>
        </authorList>
    </citation>
    <scope>NUCLEOTIDE SEQUENCE [LARGE SCALE GENOMIC DNA]</scope>
    <source>
        <strain evidence="1 2">CFNEI 73</strain>
        <plasmid evidence="1 2">C</plasmid>
    </source>
</reference>
<evidence type="ECO:0000313" key="2">
    <source>
        <dbReference type="Proteomes" id="UP000182306"/>
    </source>
</evidence>